<evidence type="ECO:0000256" key="1">
    <source>
        <dbReference type="ARBA" id="ARBA00022857"/>
    </source>
</evidence>
<dbReference type="Proteomes" id="UP001578633">
    <property type="component" value="Chromosome 10"/>
</dbReference>
<keyword evidence="5" id="KW-1185">Reference proteome</keyword>
<evidence type="ECO:0000313" key="4">
    <source>
        <dbReference type="EMBL" id="KAL1792219.1"/>
    </source>
</evidence>
<keyword evidence="2" id="KW-0560">Oxidoreductase</keyword>
<dbReference type="InterPro" id="IPR036291">
    <property type="entry name" value="NAD(P)-bd_dom_sf"/>
</dbReference>
<dbReference type="Pfam" id="PF05368">
    <property type="entry name" value="NmrA"/>
    <property type="match status" value="1"/>
</dbReference>
<dbReference type="PANTHER" id="PTHR47706:SF9">
    <property type="entry name" value="NMRA-LIKE DOMAIN-CONTAINING PROTEIN-RELATED"/>
    <property type="match status" value="1"/>
</dbReference>
<accession>A0ABR3U7J6</accession>
<proteinExistence type="predicted"/>
<feature type="domain" description="NmrA-like" evidence="3">
    <location>
        <begin position="42"/>
        <end position="147"/>
    </location>
</feature>
<evidence type="ECO:0000259" key="3">
    <source>
        <dbReference type="Pfam" id="PF05368"/>
    </source>
</evidence>
<name>A0ABR3U7J6_9PLEO</name>
<dbReference type="Gene3D" id="3.40.50.720">
    <property type="entry name" value="NAD(P)-binding Rossmann-like Domain"/>
    <property type="match status" value="1"/>
</dbReference>
<dbReference type="PANTHER" id="PTHR47706">
    <property type="entry name" value="NMRA-LIKE FAMILY PROTEIN"/>
    <property type="match status" value="1"/>
</dbReference>
<reference evidence="4 5" key="1">
    <citation type="submission" date="2024-09" db="EMBL/GenBank/DDBJ databases">
        <title>T2T genomes of carrot and Alternaria dauci and their utility for understanding host-pathogen interaction during carrot leaf blight disease.</title>
        <authorList>
            <person name="Liu W."/>
            <person name="Xu S."/>
            <person name="Ou C."/>
            <person name="Liu X."/>
            <person name="Zhuang F."/>
            <person name="Deng X.W."/>
        </authorList>
    </citation>
    <scope>NUCLEOTIDE SEQUENCE [LARGE SCALE GENOMIC DNA]</scope>
    <source>
        <strain evidence="4 5">A2016</strain>
    </source>
</reference>
<protein>
    <recommendedName>
        <fullName evidence="3">NmrA-like domain-containing protein</fullName>
    </recommendedName>
</protein>
<dbReference type="GeneID" id="96090292"/>
<comment type="caution">
    <text evidence="4">The sequence shown here is derived from an EMBL/GenBank/DDBJ whole genome shotgun (WGS) entry which is preliminary data.</text>
</comment>
<dbReference type="InterPro" id="IPR008030">
    <property type="entry name" value="NmrA-like"/>
</dbReference>
<keyword evidence="1" id="KW-0521">NADP</keyword>
<evidence type="ECO:0000313" key="5">
    <source>
        <dbReference type="Proteomes" id="UP001578633"/>
    </source>
</evidence>
<dbReference type="RefSeq" id="XP_069302803.1">
    <property type="nucleotide sequence ID" value="XM_069456144.1"/>
</dbReference>
<dbReference type="SUPFAM" id="SSF51735">
    <property type="entry name" value="NAD(P)-binding Rossmann-fold domains"/>
    <property type="match status" value="1"/>
</dbReference>
<dbReference type="InterPro" id="IPR051609">
    <property type="entry name" value="NmrA/Isoflavone_reductase-like"/>
</dbReference>
<dbReference type="EMBL" id="JBHGVX010000010">
    <property type="protein sequence ID" value="KAL1792219.1"/>
    <property type="molecule type" value="Genomic_DNA"/>
</dbReference>
<organism evidence="4 5">
    <name type="scientific">Alternaria dauci</name>
    <dbReference type="NCBI Taxonomy" id="48095"/>
    <lineage>
        <taxon>Eukaryota</taxon>
        <taxon>Fungi</taxon>
        <taxon>Dikarya</taxon>
        <taxon>Ascomycota</taxon>
        <taxon>Pezizomycotina</taxon>
        <taxon>Dothideomycetes</taxon>
        <taxon>Pleosporomycetidae</taxon>
        <taxon>Pleosporales</taxon>
        <taxon>Pleosporineae</taxon>
        <taxon>Pleosporaceae</taxon>
        <taxon>Alternaria</taxon>
        <taxon>Alternaria sect. Porri</taxon>
    </lineage>
</organism>
<sequence length="180" mass="19683">MHTANKPSFPLLNRFKQQFLARKPTPKQPPSSPRIKITTFRNVLLIGGSGTLGSVLLEALKESSYNVAVLSRQESTSQLPEGTKVIRADYGDTSSLEAAMKGQDVVISTVGPTVTDGQKSFIDAAVAAGVKRFIPSEFGPNTVDPRVTEFIPVLPFKVQTVDYLRTKEDKMEWTSLITSL</sequence>
<evidence type="ECO:0000256" key="2">
    <source>
        <dbReference type="ARBA" id="ARBA00023002"/>
    </source>
</evidence>
<gene>
    <name evidence="4" type="ORF">ACET3X_009970</name>
</gene>